<feature type="region of interest" description="Disordered" evidence="2">
    <location>
        <begin position="115"/>
        <end position="157"/>
    </location>
</feature>
<dbReference type="InterPro" id="IPR050452">
    <property type="entry name" value="Metacaspase"/>
</dbReference>
<keyword evidence="5" id="KW-1185">Reference proteome</keyword>
<dbReference type="GeneID" id="104730930"/>
<reference evidence="6" key="2">
    <citation type="submission" date="2025-08" db="UniProtKB">
        <authorList>
            <consortium name="RefSeq"/>
        </authorList>
    </citation>
    <scope>IDENTIFICATION</scope>
    <source>
        <tissue evidence="6">Leaf</tissue>
    </source>
</reference>
<dbReference type="Pfam" id="PF00656">
    <property type="entry name" value="Peptidase_C14"/>
    <property type="match status" value="1"/>
</dbReference>
<evidence type="ECO:0000313" key="5">
    <source>
        <dbReference type="Proteomes" id="UP000694864"/>
    </source>
</evidence>
<dbReference type="Gene3D" id="3.40.50.12660">
    <property type="match status" value="1"/>
</dbReference>
<evidence type="ECO:0000259" key="4">
    <source>
        <dbReference type="Pfam" id="PF06943"/>
    </source>
</evidence>
<feature type="domain" description="Zinc finger LSD1-type" evidence="4">
    <location>
        <begin position="7"/>
        <end position="30"/>
    </location>
</feature>
<name>A0ABM0UZ90_CAMSA</name>
<dbReference type="Pfam" id="PF06943">
    <property type="entry name" value="zf-LSD1"/>
    <property type="match status" value="1"/>
</dbReference>
<evidence type="ECO:0000256" key="2">
    <source>
        <dbReference type="SAM" id="MobiDB-lite"/>
    </source>
</evidence>
<evidence type="ECO:0000256" key="1">
    <source>
        <dbReference type="ARBA" id="ARBA00009005"/>
    </source>
</evidence>
<reference evidence="5" key="1">
    <citation type="journal article" date="2014" name="Nat. Commun.">
        <title>The emerging biofuel crop Camelina sativa retains a highly undifferentiated hexaploid genome structure.</title>
        <authorList>
            <person name="Kagale S."/>
            <person name="Koh C."/>
            <person name="Nixon J."/>
            <person name="Bollina V."/>
            <person name="Clarke W.E."/>
            <person name="Tuteja R."/>
            <person name="Spillane C."/>
            <person name="Robinson S.J."/>
            <person name="Links M.G."/>
            <person name="Clarke C."/>
            <person name="Higgins E.E."/>
            <person name="Huebert T."/>
            <person name="Sharpe A.G."/>
            <person name="Parkin I.A."/>
        </authorList>
    </citation>
    <scope>NUCLEOTIDE SEQUENCE [LARGE SCALE GENOMIC DNA]</scope>
    <source>
        <strain evidence="5">cv. DH55</strain>
    </source>
</reference>
<gene>
    <name evidence="6" type="primary">LOC104730930</name>
</gene>
<proteinExistence type="inferred from homology"/>
<dbReference type="PANTHER" id="PTHR48104:SF45">
    <property type="entry name" value="METACASPASE-2"/>
    <property type="match status" value="1"/>
</dbReference>
<dbReference type="InterPro" id="IPR011600">
    <property type="entry name" value="Pept_C14_caspase"/>
</dbReference>
<protein>
    <submittedName>
        <fullName evidence="6">Metacaspase-2-like</fullName>
    </submittedName>
</protein>
<feature type="domain" description="Peptidase C14 caspase" evidence="3">
    <location>
        <begin position="159"/>
        <end position="448"/>
    </location>
</feature>
<evidence type="ECO:0000313" key="6">
    <source>
        <dbReference type="RefSeq" id="XP_010448477.1"/>
    </source>
</evidence>
<dbReference type="Proteomes" id="UP000694864">
    <property type="component" value="Chromosome 12"/>
</dbReference>
<accession>A0ABM0UZ90</accession>
<dbReference type="RefSeq" id="XP_010448477.1">
    <property type="nucleotide sequence ID" value="XM_010450175.2"/>
</dbReference>
<comment type="similarity">
    <text evidence="1">Belongs to the peptidase C14B family.</text>
</comment>
<dbReference type="InterPro" id="IPR005735">
    <property type="entry name" value="Znf_LSD1"/>
</dbReference>
<organism evidence="5 6">
    <name type="scientific">Camelina sativa</name>
    <name type="common">False flax</name>
    <name type="synonym">Myagrum sativum</name>
    <dbReference type="NCBI Taxonomy" id="90675"/>
    <lineage>
        <taxon>Eukaryota</taxon>
        <taxon>Viridiplantae</taxon>
        <taxon>Streptophyta</taxon>
        <taxon>Embryophyta</taxon>
        <taxon>Tracheophyta</taxon>
        <taxon>Spermatophyta</taxon>
        <taxon>Magnoliopsida</taxon>
        <taxon>eudicotyledons</taxon>
        <taxon>Gunneridae</taxon>
        <taxon>Pentapetalae</taxon>
        <taxon>rosids</taxon>
        <taxon>malvids</taxon>
        <taxon>Brassicales</taxon>
        <taxon>Brassicaceae</taxon>
        <taxon>Camelineae</taxon>
        <taxon>Camelina</taxon>
    </lineage>
</organism>
<dbReference type="NCBIfam" id="TIGR01053">
    <property type="entry name" value="LSD1"/>
    <property type="match status" value="1"/>
</dbReference>
<evidence type="ECO:0000259" key="3">
    <source>
        <dbReference type="Pfam" id="PF00656"/>
    </source>
</evidence>
<sequence>MLLLVDCSSCRTPLHLPPGATRIRCSICHAFTLIAPEPRLQSHAPVTPLHFPNSSPIIPAPSSHIYPPPTPSPFNHAPPAPSPFSHAPYAPSPFSHAPYAPSPFNHAPLAPSSFSHASPAPSPFNHEPPASYPFTHAPPVPSPYNHAPSGPPPPVHGHKRAVIVGVSYKNTKDELKGCINDAKCMKFMLMKRFHFPESCILMLNEEEEDPLRWPTKNNITMAMHWLVLSCKPGDSLVFHFSGHGNNQTDYNGDEIDGFDETLLPVDHRTSGVIVDDKINATIVRPLPYGVKLHAIIDACHSGTVLDLPYLCRMDRLGNYEWEDHRPPSGMWKGTSGGEVFSFTGCDDDETSADTPQLSGSAWTGAMTYAFIQAIERGHGTTYGSLLNAMRSTVHEIFDKKKGRELVEVEGGDFLTTLLGLLILGAAPSDEEEEVNQAPQKTQEPQLSANEAFDVYGKTFSL</sequence>
<dbReference type="PANTHER" id="PTHR48104">
    <property type="entry name" value="METACASPASE-4"/>
    <property type="match status" value="1"/>
</dbReference>